<comment type="caution">
    <text evidence="6">The sequence shown here is derived from an EMBL/GenBank/DDBJ whole genome shotgun (WGS) entry which is preliminary data.</text>
</comment>
<evidence type="ECO:0000256" key="4">
    <source>
        <dbReference type="PROSITE-ProRule" id="PRU00175"/>
    </source>
</evidence>
<dbReference type="EMBL" id="MNPJ01000016">
    <property type="protein sequence ID" value="OQS54802.1"/>
    <property type="molecule type" value="Genomic_DNA"/>
</dbReference>
<keyword evidence="2 4" id="KW-0863">Zinc-finger</keyword>
<evidence type="ECO:0000256" key="1">
    <source>
        <dbReference type="ARBA" id="ARBA00022723"/>
    </source>
</evidence>
<name>A0A1W0E6J6_9MICR</name>
<dbReference type="GO" id="GO:0008270">
    <property type="term" value="F:zinc ion binding"/>
    <property type="evidence" value="ECO:0007669"/>
    <property type="project" value="UniProtKB-KW"/>
</dbReference>
<evidence type="ECO:0000313" key="7">
    <source>
        <dbReference type="Proteomes" id="UP000192758"/>
    </source>
</evidence>
<evidence type="ECO:0000259" key="5">
    <source>
        <dbReference type="PROSITE" id="PS50089"/>
    </source>
</evidence>
<dbReference type="GO" id="GO:0006281">
    <property type="term" value="P:DNA repair"/>
    <property type="evidence" value="ECO:0007669"/>
    <property type="project" value="TreeGrafter"/>
</dbReference>
<dbReference type="OrthoDB" id="5963at2759"/>
<accession>A0A1W0E6J6</accession>
<reference evidence="6 7" key="1">
    <citation type="journal article" date="2017" name="Environ. Microbiol.">
        <title>Decay of the glycolytic pathway and adaptation to intranuclear parasitism within Enterocytozoonidae microsporidia.</title>
        <authorList>
            <person name="Wiredu Boakye D."/>
            <person name="Jaroenlak P."/>
            <person name="Prachumwat A."/>
            <person name="Williams T.A."/>
            <person name="Bateman K.S."/>
            <person name="Itsathitphaisarn O."/>
            <person name="Sritunyalucksana K."/>
            <person name="Paszkiewicz K.H."/>
            <person name="Moore K.A."/>
            <person name="Stentiford G.D."/>
            <person name="Williams B.A."/>
        </authorList>
    </citation>
    <scope>NUCLEOTIDE SEQUENCE [LARGE SCALE GENOMIC DNA]</scope>
    <source>
        <strain evidence="6 7">TH1</strain>
    </source>
</reference>
<dbReference type="InterPro" id="IPR001841">
    <property type="entry name" value="Znf_RING"/>
</dbReference>
<dbReference type="GO" id="GO:0005675">
    <property type="term" value="C:transcription factor TFIIH holo complex"/>
    <property type="evidence" value="ECO:0007669"/>
    <property type="project" value="TreeGrafter"/>
</dbReference>
<dbReference type="Pfam" id="PF17121">
    <property type="entry name" value="zf-C3HC4_5"/>
    <property type="match status" value="1"/>
</dbReference>
<organism evidence="6 7">
    <name type="scientific">Ecytonucleospora hepatopenaei</name>
    <dbReference type="NCBI Taxonomy" id="646526"/>
    <lineage>
        <taxon>Eukaryota</taxon>
        <taxon>Fungi</taxon>
        <taxon>Fungi incertae sedis</taxon>
        <taxon>Microsporidia</taxon>
        <taxon>Enterocytozoonidae</taxon>
        <taxon>Ecytonucleospora</taxon>
    </lineage>
</organism>
<dbReference type="PANTHER" id="PTHR12683:SF13">
    <property type="entry name" value="CDK-ACTIVATING KINASE ASSEMBLY FACTOR MAT1"/>
    <property type="match status" value="1"/>
</dbReference>
<dbReference type="GO" id="GO:0006357">
    <property type="term" value="P:regulation of transcription by RNA polymerase II"/>
    <property type="evidence" value="ECO:0007669"/>
    <property type="project" value="TreeGrafter"/>
</dbReference>
<dbReference type="VEuPathDB" id="MicrosporidiaDB:EHP00_157"/>
<dbReference type="AlphaFoldDB" id="A0A1W0E6J6"/>
<dbReference type="Pfam" id="PF06391">
    <property type="entry name" value="MAT1"/>
    <property type="match status" value="1"/>
</dbReference>
<dbReference type="PANTHER" id="PTHR12683">
    <property type="entry name" value="CDK-ACTIVATING KINASE ASSEMBLY FACTOR MAT1"/>
    <property type="match status" value="1"/>
</dbReference>
<evidence type="ECO:0000256" key="2">
    <source>
        <dbReference type="ARBA" id="ARBA00022771"/>
    </source>
</evidence>
<proteinExistence type="predicted"/>
<dbReference type="InterPro" id="IPR017907">
    <property type="entry name" value="Znf_RING_CS"/>
</dbReference>
<feature type="domain" description="RING-type" evidence="5">
    <location>
        <begin position="8"/>
        <end position="51"/>
    </location>
</feature>
<dbReference type="InterPro" id="IPR013083">
    <property type="entry name" value="Znf_RING/FYVE/PHD"/>
</dbReference>
<dbReference type="InterPro" id="IPR015877">
    <property type="entry name" value="MAT1_centre"/>
</dbReference>
<dbReference type="PROSITE" id="PS50089">
    <property type="entry name" value="ZF_RING_2"/>
    <property type="match status" value="1"/>
</dbReference>
<sequence length="217" mass="25682">MNHSEIKCPVCKNDSFLTPNLQLYTSPCFHKICKQCLNELFSVGYAPCPQCGTQLRKVNFISNNFEDIMVEHEINIRKQLLRIYKKQENPKDIVRYNDWLECFENIVEEMLVLKDEGEIHQFILNLKNDKNNFINTYIDEIEERNDALKTNKKPREQIKTEEQKTVVQKEVIKIPRLKKDHPIPSCIFRYTEYSDLTPELTIKMCMGAKNNLFNSIM</sequence>
<keyword evidence="1" id="KW-0479">Metal-binding</keyword>
<evidence type="ECO:0000313" key="6">
    <source>
        <dbReference type="EMBL" id="OQS54802.1"/>
    </source>
</evidence>
<dbReference type="SMART" id="SM00184">
    <property type="entry name" value="RING"/>
    <property type="match status" value="1"/>
</dbReference>
<evidence type="ECO:0000256" key="3">
    <source>
        <dbReference type="ARBA" id="ARBA00022833"/>
    </source>
</evidence>
<protein>
    <submittedName>
        <fullName evidence="6">TFB3</fullName>
    </submittedName>
</protein>
<gene>
    <name evidence="6" type="primary">TFB3</name>
    <name evidence="6" type="ORF">EHP00_157</name>
</gene>
<keyword evidence="3" id="KW-0862">Zinc</keyword>
<dbReference type="STRING" id="646526.A0A1W0E6J6"/>
<dbReference type="Gene3D" id="3.30.40.10">
    <property type="entry name" value="Zinc/RING finger domain, C3HC4 (zinc finger)"/>
    <property type="match status" value="1"/>
</dbReference>
<dbReference type="SUPFAM" id="SSF57850">
    <property type="entry name" value="RING/U-box"/>
    <property type="match status" value="1"/>
</dbReference>
<dbReference type="Proteomes" id="UP000192758">
    <property type="component" value="Unassembled WGS sequence"/>
</dbReference>
<dbReference type="PROSITE" id="PS00518">
    <property type="entry name" value="ZF_RING_1"/>
    <property type="match status" value="1"/>
</dbReference>
<keyword evidence="7" id="KW-1185">Reference proteome</keyword>